<keyword evidence="3" id="KW-0326">Glycosidase</keyword>
<sequence>MLAQSGLENAARLLGLGFLVLNHSPIVVARVVEGRNLETPTNGRQVIKLDTDWRFWHSFENLDGITYDQLKAYILPCANDFITNPSDHYQRPSSEPNITVQYADKKFDDSNWETVKVPHDWAIKGPFYVGADAPVGGGMGRLPVQGVGWYRRKITVEQGDTDKAIYLDIDGAMSYAIVWLNGKLLGGWPYGYNSFRLDLTPYLLAGKDNQLAIRLDNPMQSSRWNIPTNMFQCTQYPGGGLYRNVWLTKVDKTHVGQSGTYITTEEVSSSSATLNLAVSVDNKANFKRDIHISTDVFKLNLETGKTGPKIASFPRASVSVLPGQSVDSSSSTIVQNPQLWGVWTSQQPSMYIAITKLHVGADDQVIDTYETRFGIRTFDPSSKGLLVNGEHVRIQGVNQHHDLGALGAAFNVRAAERQLEILRDLGVNAIRTSHNPPAPELLDLLDQMGFLVMDEIFDSWEIQKNPNDFHLIFPEWHEADLRSFIRRDRNHPSIYSWSVGNEVGEQFTEADGTAVAQGLVDIVHETDPTRPVTASMNYAKPNMTFPTAFDIISLNYQGEGIRDTPPYSHLPGITTPPLYSAFHSAFPEKLIEGSETASALSSRGTYIFPVTGEISAPINDTSGGNSTTMQVSAYELYTANFGSSADKTFAGQDPYSFVAGEYVWTGFDYLGEPTPYDAARSSYSGIVDLAGFPKDRYYLYQSRWRPDLRTAHILPHWTWPDRLGKVTPVHVFSSADKAELFLNGKSQGYLAREKYSYRFRWDNIVYAPGEVHVVTYKNGKVWAKATVETVGNATSLRLTADQSSISADGEDLAYITVEVIDSKGRVVPHASNNITFDVAGAGELVATDNGDPADLTVFPSKQRKAYSGLALAIVRAKTGEPGPITITASGANLKTGRVVIKAL</sequence>
<dbReference type="InterPro" id="IPR013783">
    <property type="entry name" value="Ig-like_fold"/>
</dbReference>
<evidence type="ECO:0000259" key="6">
    <source>
        <dbReference type="Pfam" id="PF02836"/>
    </source>
</evidence>
<feature type="domain" description="Glycoside hydrolase family 2" evidence="9">
    <location>
        <begin position="796"/>
        <end position="898"/>
    </location>
</feature>
<feature type="signal peptide" evidence="4">
    <location>
        <begin position="1"/>
        <end position="29"/>
    </location>
</feature>
<dbReference type="EMBL" id="SKBN01000031">
    <property type="protein sequence ID" value="TGJ86231.1"/>
    <property type="molecule type" value="Genomic_DNA"/>
</dbReference>
<feature type="domain" description="Glycoside hydrolase family 2 catalytic" evidence="6">
    <location>
        <begin position="383"/>
        <end position="543"/>
    </location>
</feature>
<evidence type="ECO:0000259" key="8">
    <source>
        <dbReference type="Pfam" id="PF16355"/>
    </source>
</evidence>
<keyword evidence="2" id="KW-0378">Hydrolase</keyword>
<dbReference type="InterPro" id="IPR036156">
    <property type="entry name" value="Beta-gal/glucu_dom_sf"/>
</dbReference>
<organism evidence="10 11">
    <name type="scientific">Xylaria hypoxylon</name>
    <dbReference type="NCBI Taxonomy" id="37992"/>
    <lineage>
        <taxon>Eukaryota</taxon>
        <taxon>Fungi</taxon>
        <taxon>Dikarya</taxon>
        <taxon>Ascomycota</taxon>
        <taxon>Pezizomycotina</taxon>
        <taxon>Sordariomycetes</taxon>
        <taxon>Xylariomycetidae</taxon>
        <taxon>Xylariales</taxon>
        <taxon>Xylariaceae</taxon>
        <taxon>Xylaria</taxon>
    </lineage>
</organism>
<feature type="chain" id="PRO_5021331417" description="Beta-galactosidase" evidence="4">
    <location>
        <begin position="30"/>
        <end position="903"/>
    </location>
</feature>
<dbReference type="SUPFAM" id="SSF51445">
    <property type="entry name" value="(Trans)glycosidases"/>
    <property type="match status" value="1"/>
</dbReference>
<gene>
    <name evidence="10" type="ORF">E0Z10_g2558</name>
</gene>
<evidence type="ECO:0008006" key="12">
    <source>
        <dbReference type="Google" id="ProtNLM"/>
    </source>
</evidence>
<dbReference type="PANTHER" id="PTHR42732">
    <property type="entry name" value="BETA-GALACTOSIDASE"/>
    <property type="match status" value="1"/>
</dbReference>
<dbReference type="OrthoDB" id="408532at2759"/>
<feature type="domain" description="Glycosyl hydrolases family 2 sugar binding" evidence="7">
    <location>
        <begin position="111"/>
        <end position="249"/>
    </location>
</feature>
<dbReference type="Pfam" id="PF00703">
    <property type="entry name" value="Glyco_hydro_2"/>
    <property type="match status" value="1"/>
</dbReference>
<reference evidence="10 11" key="1">
    <citation type="submission" date="2019-03" db="EMBL/GenBank/DDBJ databases">
        <title>Draft genome sequence of Xylaria hypoxylon DSM 108379, a ubiquitous saprotrophic-parasitic fungi on hardwood.</title>
        <authorList>
            <person name="Buettner E."/>
            <person name="Leonhardt S."/>
            <person name="Gebauer A.M."/>
            <person name="Liers C."/>
            <person name="Hofrichter M."/>
            <person name="Kellner H."/>
        </authorList>
    </citation>
    <scope>NUCLEOTIDE SEQUENCE [LARGE SCALE GENOMIC DNA]</scope>
    <source>
        <strain evidence="10 11">DSM 108379</strain>
    </source>
</reference>
<dbReference type="Proteomes" id="UP000297716">
    <property type="component" value="Unassembled WGS sequence"/>
</dbReference>
<dbReference type="Gene3D" id="2.60.120.260">
    <property type="entry name" value="Galactose-binding domain-like"/>
    <property type="match status" value="1"/>
</dbReference>
<dbReference type="AlphaFoldDB" id="A0A4Z0Z3L0"/>
<evidence type="ECO:0000259" key="5">
    <source>
        <dbReference type="Pfam" id="PF00703"/>
    </source>
</evidence>
<dbReference type="InterPro" id="IPR006102">
    <property type="entry name" value="Ig-like_GH2"/>
</dbReference>
<dbReference type="InterPro" id="IPR040605">
    <property type="entry name" value="Glyco_hydro2_dom5"/>
</dbReference>
<feature type="domain" description="Glycoside hydrolase family 2 immunoglobulin-like beta-sandwich" evidence="5">
    <location>
        <begin position="260"/>
        <end position="376"/>
    </location>
</feature>
<dbReference type="PRINTS" id="PR00132">
    <property type="entry name" value="GLHYDRLASE2"/>
</dbReference>
<evidence type="ECO:0000256" key="4">
    <source>
        <dbReference type="SAM" id="SignalP"/>
    </source>
</evidence>
<keyword evidence="11" id="KW-1185">Reference proteome</keyword>
<dbReference type="InterPro" id="IPR008964">
    <property type="entry name" value="Invasin/intimin_cell_adhesion"/>
</dbReference>
<dbReference type="InterPro" id="IPR048229">
    <property type="entry name" value="GalB-like"/>
</dbReference>
<dbReference type="SUPFAM" id="SSF49373">
    <property type="entry name" value="Invasin/intimin cell-adhesion fragments"/>
    <property type="match status" value="1"/>
</dbReference>
<dbReference type="GO" id="GO:0005975">
    <property type="term" value="P:carbohydrate metabolic process"/>
    <property type="evidence" value="ECO:0007669"/>
    <property type="project" value="InterPro"/>
</dbReference>
<dbReference type="PANTHER" id="PTHR42732:SF1">
    <property type="entry name" value="BETA-MANNOSIDASE"/>
    <property type="match status" value="1"/>
</dbReference>
<comment type="similarity">
    <text evidence="1">Belongs to the glycosyl hydrolase 2 family.</text>
</comment>
<evidence type="ECO:0000256" key="1">
    <source>
        <dbReference type="ARBA" id="ARBA00007401"/>
    </source>
</evidence>
<dbReference type="GO" id="GO:0004553">
    <property type="term" value="F:hydrolase activity, hydrolyzing O-glycosyl compounds"/>
    <property type="evidence" value="ECO:0007669"/>
    <property type="project" value="InterPro"/>
</dbReference>
<dbReference type="InterPro" id="IPR051913">
    <property type="entry name" value="GH2_Domain-Containing"/>
</dbReference>
<protein>
    <recommendedName>
        <fullName evidence="12">Beta-galactosidase</fullName>
    </recommendedName>
</protein>
<dbReference type="InterPro" id="IPR008979">
    <property type="entry name" value="Galactose-bd-like_sf"/>
</dbReference>
<feature type="domain" description="DUF4982" evidence="8">
    <location>
        <begin position="724"/>
        <end position="783"/>
    </location>
</feature>
<evidence type="ECO:0000259" key="9">
    <source>
        <dbReference type="Pfam" id="PF18565"/>
    </source>
</evidence>
<dbReference type="InterPro" id="IPR006104">
    <property type="entry name" value="Glyco_hydro_2_N"/>
</dbReference>
<dbReference type="Gene3D" id="2.60.40.10">
    <property type="entry name" value="Immunoglobulins"/>
    <property type="match status" value="3"/>
</dbReference>
<evidence type="ECO:0000313" key="10">
    <source>
        <dbReference type="EMBL" id="TGJ86231.1"/>
    </source>
</evidence>
<dbReference type="NCBIfam" id="NF041463">
    <property type="entry name" value="GalB"/>
    <property type="match status" value="1"/>
</dbReference>
<dbReference type="Pfam" id="PF02837">
    <property type="entry name" value="Glyco_hydro_2_N"/>
    <property type="match status" value="1"/>
</dbReference>
<evidence type="ECO:0000313" key="11">
    <source>
        <dbReference type="Proteomes" id="UP000297716"/>
    </source>
</evidence>
<proteinExistence type="inferred from homology"/>
<dbReference type="InterPro" id="IPR006101">
    <property type="entry name" value="Glyco_hydro_2"/>
</dbReference>
<dbReference type="Gene3D" id="3.20.20.80">
    <property type="entry name" value="Glycosidases"/>
    <property type="match status" value="1"/>
</dbReference>
<dbReference type="InterPro" id="IPR006103">
    <property type="entry name" value="Glyco_hydro_2_cat"/>
</dbReference>
<dbReference type="STRING" id="37992.A0A4Z0Z3L0"/>
<dbReference type="InterPro" id="IPR017853">
    <property type="entry name" value="GH"/>
</dbReference>
<evidence type="ECO:0000259" key="7">
    <source>
        <dbReference type="Pfam" id="PF02837"/>
    </source>
</evidence>
<dbReference type="SUPFAM" id="SSF49303">
    <property type="entry name" value="beta-Galactosidase/glucuronidase domain"/>
    <property type="match status" value="1"/>
</dbReference>
<evidence type="ECO:0000256" key="2">
    <source>
        <dbReference type="ARBA" id="ARBA00022801"/>
    </source>
</evidence>
<dbReference type="SUPFAM" id="SSF49785">
    <property type="entry name" value="Galactose-binding domain-like"/>
    <property type="match status" value="1"/>
</dbReference>
<comment type="caution">
    <text evidence="10">The sequence shown here is derived from an EMBL/GenBank/DDBJ whole genome shotgun (WGS) entry which is preliminary data.</text>
</comment>
<keyword evidence="4" id="KW-0732">Signal</keyword>
<dbReference type="Pfam" id="PF16355">
    <property type="entry name" value="DUF4982"/>
    <property type="match status" value="1"/>
</dbReference>
<name>A0A4Z0Z3L0_9PEZI</name>
<dbReference type="Pfam" id="PF02836">
    <property type="entry name" value="Glyco_hydro_2_C"/>
    <property type="match status" value="1"/>
</dbReference>
<dbReference type="InterPro" id="IPR032311">
    <property type="entry name" value="DUF4982"/>
</dbReference>
<dbReference type="Pfam" id="PF18565">
    <property type="entry name" value="Glyco_hydro2_C5"/>
    <property type="match status" value="1"/>
</dbReference>
<evidence type="ECO:0000256" key="3">
    <source>
        <dbReference type="ARBA" id="ARBA00023295"/>
    </source>
</evidence>
<accession>A0A4Z0Z3L0</accession>